<evidence type="ECO:0000313" key="5">
    <source>
        <dbReference type="Proteomes" id="UP001596083"/>
    </source>
</evidence>
<evidence type="ECO:0008006" key="6">
    <source>
        <dbReference type="Google" id="ProtNLM"/>
    </source>
</evidence>
<reference evidence="5" key="1">
    <citation type="journal article" date="2019" name="Int. J. Syst. Evol. Microbiol.">
        <title>The Global Catalogue of Microorganisms (GCM) 10K type strain sequencing project: providing services to taxonomists for standard genome sequencing and annotation.</title>
        <authorList>
            <consortium name="The Broad Institute Genomics Platform"/>
            <consortium name="The Broad Institute Genome Sequencing Center for Infectious Disease"/>
            <person name="Wu L."/>
            <person name="Ma J."/>
        </authorList>
    </citation>
    <scope>NUCLEOTIDE SEQUENCE [LARGE SCALE GENOMIC DNA]</scope>
    <source>
        <strain evidence="5">CGMCC 4.7304</strain>
    </source>
</reference>
<keyword evidence="2" id="KW-1133">Transmembrane helix</keyword>
<evidence type="ECO:0000256" key="3">
    <source>
        <dbReference type="SAM" id="SignalP"/>
    </source>
</evidence>
<keyword evidence="2" id="KW-0472">Membrane</keyword>
<keyword evidence="5" id="KW-1185">Reference proteome</keyword>
<feature type="transmembrane region" description="Helical" evidence="2">
    <location>
        <begin position="256"/>
        <end position="277"/>
    </location>
</feature>
<comment type="caution">
    <text evidence="4">The sequence shown here is derived from an EMBL/GenBank/DDBJ whole genome shotgun (WGS) entry which is preliminary data.</text>
</comment>
<name>A0ABW0Z167_9ACTN</name>
<keyword evidence="2" id="KW-0812">Transmembrane</keyword>
<evidence type="ECO:0000256" key="2">
    <source>
        <dbReference type="SAM" id="Phobius"/>
    </source>
</evidence>
<feature type="compositionally biased region" description="Basic and acidic residues" evidence="1">
    <location>
        <begin position="322"/>
        <end position="332"/>
    </location>
</feature>
<organism evidence="4 5">
    <name type="scientific">Streptomyces gamaensis</name>
    <dbReference type="NCBI Taxonomy" id="1763542"/>
    <lineage>
        <taxon>Bacteria</taxon>
        <taxon>Bacillati</taxon>
        <taxon>Actinomycetota</taxon>
        <taxon>Actinomycetes</taxon>
        <taxon>Kitasatosporales</taxon>
        <taxon>Streptomycetaceae</taxon>
        <taxon>Streptomyces</taxon>
    </lineage>
</organism>
<feature type="chain" id="PRO_5046911098" description="Neocarzinostatin family protein" evidence="3">
    <location>
        <begin position="33"/>
        <end position="332"/>
    </location>
</feature>
<dbReference type="InterPro" id="IPR027273">
    <property type="entry name" value="Neocarzinostatin-like"/>
</dbReference>
<feature type="region of interest" description="Disordered" evidence="1">
    <location>
        <begin position="289"/>
        <end position="332"/>
    </location>
</feature>
<dbReference type="RefSeq" id="WP_390317546.1">
    <property type="nucleotide sequence ID" value="NZ_JBHSPB010000010.1"/>
</dbReference>
<dbReference type="Proteomes" id="UP001596083">
    <property type="component" value="Unassembled WGS sequence"/>
</dbReference>
<accession>A0ABW0Z167</accession>
<dbReference type="Gene3D" id="2.60.40.230">
    <property type="entry name" value="Neocarzinostatin-like"/>
    <property type="match status" value="1"/>
</dbReference>
<keyword evidence="3" id="KW-0732">Signal</keyword>
<sequence>MKPLRLCARAVLTLLAALLLIPLLVLLPAAHASDGPTVALDRGAAGAGGTVTVSGGGWRPGTLLTLIICGQNMIGGTNACANAEGRTVTTGHDGAFRRELPVAAPPKPCPCVVHVAAVTDDGTAADAAFTVAGHPVAPLPEQSGDERLGVISARLDGRSGLLTWFGAPPRRTLVVTLGNVGSAPARDPVFRVGTAHGVLAPSWEDRRWRGTIRAGRRARVALDVELAAGAHGDYTVSLTYGGKVLVEKPWDVPRPWGVTLFWILLCVVVPAGLYRAGMAVVDRLRPRTAAAPARTDDGSPARTDGASAPVNGSAPALPWFTRDADPTGRRRR</sequence>
<evidence type="ECO:0000256" key="1">
    <source>
        <dbReference type="SAM" id="MobiDB-lite"/>
    </source>
</evidence>
<dbReference type="EMBL" id="JBHSPB010000010">
    <property type="protein sequence ID" value="MFC5722172.1"/>
    <property type="molecule type" value="Genomic_DNA"/>
</dbReference>
<gene>
    <name evidence="4" type="ORF">ACFP1Z_18575</name>
</gene>
<proteinExistence type="predicted"/>
<dbReference type="SUPFAM" id="SSF49319">
    <property type="entry name" value="Actinoxanthin-like"/>
    <property type="match status" value="1"/>
</dbReference>
<feature type="signal peptide" evidence="3">
    <location>
        <begin position="1"/>
        <end position="32"/>
    </location>
</feature>
<evidence type="ECO:0000313" key="4">
    <source>
        <dbReference type="EMBL" id="MFC5722172.1"/>
    </source>
</evidence>
<protein>
    <recommendedName>
        <fullName evidence="6">Neocarzinostatin family protein</fullName>
    </recommendedName>
</protein>